<accession>A0A381WD23</accession>
<evidence type="ECO:0000313" key="3">
    <source>
        <dbReference type="EMBL" id="SVA50395.1"/>
    </source>
</evidence>
<dbReference type="PRINTS" id="PR00080">
    <property type="entry name" value="SDRFAMILY"/>
</dbReference>
<dbReference type="PANTHER" id="PTHR42760:SF115">
    <property type="entry name" value="3-OXOACYL-[ACYL-CARRIER-PROTEIN] REDUCTASE FABG"/>
    <property type="match status" value="1"/>
</dbReference>
<reference evidence="3" key="1">
    <citation type="submission" date="2018-05" db="EMBL/GenBank/DDBJ databases">
        <authorList>
            <person name="Lanie J.A."/>
            <person name="Ng W.-L."/>
            <person name="Kazmierczak K.M."/>
            <person name="Andrzejewski T.M."/>
            <person name="Davidsen T.M."/>
            <person name="Wayne K.J."/>
            <person name="Tettelin H."/>
            <person name="Glass J.I."/>
            <person name="Rusch D."/>
            <person name="Podicherti R."/>
            <person name="Tsui H.-C.T."/>
            <person name="Winkler M.E."/>
        </authorList>
    </citation>
    <scope>NUCLEOTIDE SEQUENCE</scope>
</reference>
<protein>
    <submittedName>
        <fullName evidence="3">Uncharacterized protein</fullName>
    </submittedName>
</protein>
<proteinExistence type="inferred from homology"/>
<keyword evidence="2" id="KW-0560">Oxidoreductase</keyword>
<dbReference type="Gene3D" id="3.40.50.720">
    <property type="entry name" value="NAD(P)-binding Rossmann-like Domain"/>
    <property type="match status" value="1"/>
</dbReference>
<dbReference type="InterPro" id="IPR002347">
    <property type="entry name" value="SDR_fam"/>
</dbReference>
<dbReference type="PRINTS" id="PR00081">
    <property type="entry name" value="GDHRDH"/>
</dbReference>
<feature type="non-terminal residue" evidence="3">
    <location>
        <position position="1"/>
    </location>
</feature>
<dbReference type="AlphaFoldDB" id="A0A381WD23"/>
<dbReference type="Pfam" id="PF13561">
    <property type="entry name" value="adh_short_C2"/>
    <property type="match status" value="1"/>
</dbReference>
<sequence>VTDPQDPNGRPAEDPERALDRFRLDGRVAVVTGASSGLGERFARVLAGVGAHVVLAARRTERIEALAAALPDALAVTVDVADDDGPQDLVDAALAHYGRLDVLVNNAGISRVVPAVDDDLAGFRHELAVDLVAPYELSRRAARWWIAEDHPGVVVNVGSVLGEVSGGRLRVPGYAAAKGGLHNLTRELAVQWARKGIRVNALAPGWFETEMNSDDMFHTDAGLAYIGDGAALGRGGRSHELDGALLLLASDASSYLTGHVLLVDGGWTAS</sequence>
<dbReference type="GO" id="GO:0016616">
    <property type="term" value="F:oxidoreductase activity, acting on the CH-OH group of donors, NAD or NADP as acceptor"/>
    <property type="evidence" value="ECO:0007669"/>
    <property type="project" value="TreeGrafter"/>
</dbReference>
<dbReference type="EMBL" id="UINC01011415">
    <property type="protein sequence ID" value="SVA50395.1"/>
    <property type="molecule type" value="Genomic_DNA"/>
</dbReference>
<evidence type="ECO:0000256" key="2">
    <source>
        <dbReference type="ARBA" id="ARBA00023002"/>
    </source>
</evidence>
<dbReference type="FunFam" id="3.40.50.720:FF:000084">
    <property type="entry name" value="Short-chain dehydrogenase reductase"/>
    <property type="match status" value="1"/>
</dbReference>
<dbReference type="InterPro" id="IPR036291">
    <property type="entry name" value="NAD(P)-bd_dom_sf"/>
</dbReference>
<dbReference type="InterPro" id="IPR020904">
    <property type="entry name" value="Sc_DH/Rdtase_CS"/>
</dbReference>
<dbReference type="PANTHER" id="PTHR42760">
    <property type="entry name" value="SHORT-CHAIN DEHYDROGENASES/REDUCTASES FAMILY MEMBER"/>
    <property type="match status" value="1"/>
</dbReference>
<dbReference type="PROSITE" id="PS00061">
    <property type="entry name" value="ADH_SHORT"/>
    <property type="match status" value="1"/>
</dbReference>
<gene>
    <name evidence="3" type="ORF">METZ01_LOCUS103249</name>
</gene>
<organism evidence="3">
    <name type="scientific">marine metagenome</name>
    <dbReference type="NCBI Taxonomy" id="408172"/>
    <lineage>
        <taxon>unclassified sequences</taxon>
        <taxon>metagenomes</taxon>
        <taxon>ecological metagenomes</taxon>
    </lineage>
</organism>
<evidence type="ECO:0000256" key="1">
    <source>
        <dbReference type="ARBA" id="ARBA00006484"/>
    </source>
</evidence>
<comment type="similarity">
    <text evidence="1">Belongs to the short-chain dehydrogenases/reductases (SDR) family.</text>
</comment>
<dbReference type="SUPFAM" id="SSF51735">
    <property type="entry name" value="NAD(P)-binding Rossmann-fold domains"/>
    <property type="match status" value="1"/>
</dbReference>
<name>A0A381WD23_9ZZZZ</name>